<sequence>MCFFWFKSYLLRGINYDPKPWEKAQLSVEFILDLTVSLNHYNNFIKYVSFQVLIEIKGTINSY</sequence>
<gene>
    <name evidence="1" type="ORF">BpHYR1_035735</name>
</gene>
<evidence type="ECO:0000313" key="1">
    <source>
        <dbReference type="EMBL" id="RNA40945.1"/>
    </source>
</evidence>
<protein>
    <submittedName>
        <fullName evidence="1">Uncharacterized protein</fullName>
    </submittedName>
</protein>
<comment type="caution">
    <text evidence="1">The sequence shown here is derived from an EMBL/GenBank/DDBJ whole genome shotgun (WGS) entry which is preliminary data.</text>
</comment>
<accession>A0A3M7SZ28</accession>
<reference evidence="1 2" key="1">
    <citation type="journal article" date="2018" name="Sci. Rep.">
        <title>Genomic signatures of local adaptation to the degree of environmental predictability in rotifers.</title>
        <authorList>
            <person name="Franch-Gras L."/>
            <person name="Hahn C."/>
            <person name="Garcia-Roger E.M."/>
            <person name="Carmona M.J."/>
            <person name="Serra M."/>
            <person name="Gomez A."/>
        </authorList>
    </citation>
    <scope>NUCLEOTIDE SEQUENCE [LARGE SCALE GENOMIC DNA]</scope>
    <source>
        <strain evidence="1">HYR1</strain>
    </source>
</reference>
<dbReference type="AlphaFoldDB" id="A0A3M7SZ28"/>
<evidence type="ECO:0000313" key="2">
    <source>
        <dbReference type="Proteomes" id="UP000276133"/>
    </source>
</evidence>
<name>A0A3M7SZ28_BRAPC</name>
<dbReference type="Proteomes" id="UP000276133">
    <property type="component" value="Unassembled WGS sequence"/>
</dbReference>
<dbReference type="EMBL" id="REGN01000565">
    <property type="protein sequence ID" value="RNA40945.1"/>
    <property type="molecule type" value="Genomic_DNA"/>
</dbReference>
<keyword evidence="2" id="KW-1185">Reference proteome</keyword>
<organism evidence="1 2">
    <name type="scientific">Brachionus plicatilis</name>
    <name type="common">Marine rotifer</name>
    <name type="synonym">Brachionus muelleri</name>
    <dbReference type="NCBI Taxonomy" id="10195"/>
    <lineage>
        <taxon>Eukaryota</taxon>
        <taxon>Metazoa</taxon>
        <taxon>Spiralia</taxon>
        <taxon>Gnathifera</taxon>
        <taxon>Rotifera</taxon>
        <taxon>Eurotatoria</taxon>
        <taxon>Monogononta</taxon>
        <taxon>Pseudotrocha</taxon>
        <taxon>Ploima</taxon>
        <taxon>Brachionidae</taxon>
        <taxon>Brachionus</taxon>
    </lineage>
</organism>
<proteinExistence type="predicted"/>